<accession>A0A285VWM8</accession>
<dbReference type="SUPFAM" id="SSF52242">
    <property type="entry name" value="Cobalamin (vitamin B12)-binding domain"/>
    <property type="match status" value="1"/>
</dbReference>
<evidence type="ECO:0000313" key="7">
    <source>
        <dbReference type="Proteomes" id="UP000219688"/>
    </source>
</evidence>
<dbReference type="InterPro" id="IPR036724">
    <property type="entry name" value="Cobalamin-bd_sf"/>
</dbReference>
<protein>
    <submittedName>
        <fullName evidence="6">B12 binding domain-containing protein</fullName>
    </submittedName>
</protein>
<dbReference type="PANTHER" id="PTHR30204:SF67">
    <property type="entry name" value="HTH-TYPE TRANSCRIPTIONAL REGULATOR MLRA-RELATED"/>
    <property type="match status" value="1"/>
</dbReference>
<dbReference type="InterPro" id="IPR047057">
    <property type="entry name" value="MerR_fam"/>
</dbReference>
<evidence type="ECO:0000256" key="1">
    <source>
        <dbReference type="ARBA" id="ARBA00023015"/>
    </source>
</evidence>
<dbReference type="Pfam" id="PF02310">
    <property type="entry name" value="B12-binding"/>
    <property type="match status" value="1"/>
</dbReference>
<name>A0A285VWM8_9MICO</name>
<dbReference type="InterPro" id="IPR036594">
    <property type="entry name" value="Meth_synthase_dom"/>
</dbReference>
<keyword evidence="3" id="KW-0804">Transcription</keyword>
<sequence length="304" mass="31336">MSRYTVKQVAALTGVSPATLRAWERRYTVVEPERTASKYRLYDDADVARLSRMAELVAGGTPASLAAEEVTRDAPLLAADGTTGGAAAASAKGTPPLAPLADRPADDQLVAAAQSLDPVLLDRTLDQAFATGSFEQVVDGWLMPALTQIGVAWTQGRLDVAGEHFVSGAVHRRLAHSFEAAGGRAGAPVVVVGLPPGSFHQLAVLAFATVLRRQGMDVRYLGPDVPTDSWVRTVTQLRPDAVVVGVPTTLDVDSATEVAAALRGATSVMLGGAAASAVHTVGASILAGSVVDSARTLSATLHGS</sequence>
<dbReference type="GO" id="GO:0046872">
    <property type="term" value="F:metal ion binding"/>
    <property type="evidence" value="ECO:0007669"/>
    <property type="project" value="InterPro"/>
</dbReference>
<dbReference type="PROSITE" id="PS50937">
    <property type="entry name" value="HTH_MERR_2"/>
    <property type="match status" value="1"/>
</dbReference>
<feature type="domain" description="B12-binding" evidence="5">
    <location>
        <begin position="187"/>
        <end position="304"/>
    </location>
</feature>
<dbReference type="GO" id="GO:0003677">
    <property type="term" value="F:DNA binding"/>
    <property type="evidence" value="ECO:0007669"/>
    <property type="project" value="UniProtKB-KW"/>
</dbReference>
<dbReference type="InterPro" id="IPR006158">
    <property type="entry name" value="Cobalamin-bd"/>
</dbReference>
<dbReference type="CDD" id="cd01104">
    <property type="entry name" value="HTH_MlrA-CarA"/>
    <property type="match status" value="1"/>
</dbReference>
<evidence type="ECO:0000256" key="2">
    <source>
        <dbReference type="ARBA" id="ARBA00023125"/>
    </source>
</evidence>
<dbReference type="InterPro" id="IPR003759">
    <property type="entry name" value="Cbl-bd_cap"/>
</dbReference>
<dbReference type="InterPro" id="IPR009061">
    <property type="entry name" value="DNA-bd_dom_put_sf"/>
</dbReference>
<dbReference type="GO" id="GO:0031419">
    <property type="term" value="F:cobalamin binding"/>
    <property type="evidence" value="ECO:0007669"/>
    <property type="project" value="InterPro"/>
</dbReference>
<feature type="domain" description="HTH merR-type" evidence="4">
    <location>
        <begin position="3"/>
        <end position="62"/>
    </location>
</feature>
<dbReference type="EMBL" id="OBQK01000041">
    <property type="protein sequence ID" value="SOC58445.1"/>
    <property type="molecule type" value="Genomic_DNA"/>
</dbReference>
<keyword evidence="7" id="KW-1185">Reference proteome</keyword>
<dbReference type="GO" id="GO:0003700">
    <property type="term" value="F:DNA-binding transcription factor activity"/>
    <property type="evidence" value="ECO:0007669"/>
    <property type="project" value="InterPro"/>
</dbReference>
<dbReference type="Proteomes" id="UP000219688">
    <property type="component" value="Unassembled WGS sequence"/>
</dbReference>
<keyword evidence="1" id="KW-0805">Transcription regulation</keyword>
<evidence type="ECO:0000259" key="5">
    <source>
        <dbReference type="PROSITE" id="PS51332"/>
    </source>
</evidence>
<organism evidence="6 7">
    <name type="scientific">Ornithinimicrobium cerasi</name>
    <dbReference type="NCBI Taxonomy" id="2248773"/>
    <lineage>
        <taxon>Bacteria</taxon>
        <taxon>Bacillati</taxon>
        <taxon>Actinomycetota</taxon>
        <taxon>Actinomycetes</taxon>
        <taxon>Micrococcales</taxon>
        <taxon>Ornithinimicrobiaceae</taxon>
        <taxon>Ornithinimicrobium</taxon>
    </lineage>
</organism>
<keyword evidence="2" id="KW-0238">DNA-binding</keyword>
<proteinExistence type="predicted"/>
<reference evidence="7" key="1">
    <citation type="submission" date="2017-08" db="EMBL/GenBank/DDBJ databases">
        <authorList>
            <person name="Varghese N."/>
            <person name="Submissions S."/>
        </authorList>
    </citation>
    <scope>NUCLEOTIDE SEQUENCE [LARGE SCALE GENOMIC DNA]</scope>
    <source>
        <strain evidence="7">USBA17B2</strain>
    </source>
</reference>
<dbReference type="PANTHER" id="PTHR30204">
    <property type="entry name" value="REDOX-CYCLING DRUG-SENSING TRANSCRIPTIONAL ACTIVATOR SOXR"/>
    <property type="match status" value="1"/>
</dbReference>
<evidence type="ECO:0000313" key="6">
    <source>
        <dbReference type="EMBL" id="SOC58445.1"/>
    </source>
</evidence>
<dbReference type="Pfam" id="PF02607">
    <property type="entry name" value="B12-binding_2"/>
    <property type="match status" value="1"/>
</dbReference>
<evidence type="ECO:0000256" key="3">
    <source>
        <dbReference type="ARBA" id="ARBA00023163"/>
    </source>
</evidence>
<dbReference type="SMART" id="SM00422">
    <property type="entry name" value="HTH_MERR"/>
    <property type="match status" value="1"/>
</dbReference>
<dbReference type="Gene3D" id="3.40.50.280">
    <property type="entry name" value="Cobalamin-binding domain"/>
    <property type="match status" value="1"/>
</dbReference>
<dbReference type="AlphaFoldDB" id="A0A285VWM8"/>
<dbReference type="RefSeq" id="WP_170955553.1">
    <property type="nucleotide sequence ID" value="NZ_OBQK01000041.1"/>
</dbReference>
<dbReference type="SUPFAM" id="SSF46955">
    <property type="entry name" value="Putative DNA-binding domain"/>
    <property type="match status" value="1"/>
</dbReference>
<dbReference type="PROSITE" id="PS51332">
    <property type="entry name" value="B12_BINDING"/>
    <property type="match status" value="1"/>
</dbReference>
<dbReference type="InterPro" id="IPR000551">
    <property type="entry name" value="MerR-type_HTH_dom"/>
</dbReference>
<dbReference type="Gene3D" id="1.10.1660.10">
    <property type="match status" value="1"/>
</dbReference>
<dbReference type="Gene3D" id="1.10.1240.10">
    <property type="entry name" value="Methionine synthase domain"/>
    <property type="match status" value="1"/>
</dbReference>
<evidence type="ECO:0000259" key="4">
    <source>
        <dbReference type="PROSITE" id="PS50937"/>
    </source>
</evidence>
<dbReference type="Pfam" id="PF13411">
    <property type="entry name" value="MerR_1"/>
    <property type="match status" value="1"/>
</dbReference>
<gene>
    <name evidence="6" type="ORF">SAMN05421879_1412</name>
</gene>